<keyword evidence="8" id="KW-0067">ATP-binding</keyword>
<keyword evidence="2" id="KW-1003">Cell membrane</keyword>
<keyword evidence="6" id="KW-0547">Nucleotide-binding</keyword>
<keyword evidence="4 15" id="KW-0808">Transferase</keyword>
<evidence type="ECO:0000256" key="1">
    <source>
        <dbReference type="ARBA" id="ARBA00004651"/>
    </source>
</evidence>
<organism evidence="15 16">
    <name type="scientific">Paenibacillus chungangensis</name>
    <dbReference type="NCBI Taxonomy" id="696535"/>
    <lineage>
        <taxon>Bacteria</taxon>
        <taxon>Bacillati</taxon>
        <taxon>Bacillota</taxon>
        <taxon>Bacilli</taxon>
        <taxon>Bacillales</taxon>
        <taxon>Paenibacillaceae</taxon>
        <taxon>Paenibacillus</taxon>
    </lineage>
</organism>
<keyword evidence="10" id="KW-0902">Two-component regulatory system</keyword>
<dbReference type="InterPro" id="IPR003594">
    <property type="entry name" value="HATPase_dom"/>
</dbReference>
<evidence type="ECO:0000313" key="16">
    <source>
        <dbReference type="Proteomes" id="UP001596989"/>
    </source>
</evidence>
<evidence type="ECO:0000259" key="14">
    <source>
        <dbReference type="Pfam" id="PF06580"/>
    </source>
</evidence>
<dbReference type="InterPro" id="IPR036890">
    <property type="entry name" value="HATPase_C_sf"/>
</dbReference>
<dbReference type="InterPro" id="IPR010559">
    <property type="entry name" value="Sig_transdc_His_kin_internal"/>
</dbReference>
<dbReference type="EMBL" id="JBHTJZ010000022">
    <property type="protein sequence ID" value="MFD0960595.1"/>
    <property type="molecule type" value="Genomic_DNA"/>
</dbReference>
<keyword evidence="11 12" id="KW-0472">Membrane</keyword>
<evidence type="ECO:0000256" key="12">
    <source>
        <dbReference type="SAM" id="Phobius"/>
    </source>
</evidence>
<comment type="subcellular location">
    <subcellularLocation>
        <location evidence="1">Cell membrane</location>
        <topology evidence="1">Multi-pass membrane protein</topology>
    </subcellularLocation>
</comment>
<evidence type="ECO:0000259" key="13">
    <source>
        <dbReference type="Pfam" id="PF02518"/>
    </source>
</evidence>
<keyword evidence="16" id="KW-1185">Reference proteome</keyword>
<evidence type="ECO:0000256" key="3">
    <source>
        <dbReference type="ARBA" id="ARBA00022553"/>
    </source>
</evidence>
<evidence type="ECO:0000256" key="11">
    <source>
        <dbReference type="ARBA" id="ARBA00023136"/>
    </source>
</evidence>
<dbReference type="Proteomes" id="UP001596989">
    <property type="component" value="Unassembled WGS sequence"/>
</dbReference>
<dbReference type="SUPFAM" id="SSF55874">
    <property type="entry name" value="ATPase domain of HSP90 chaperone/DNA topoisomerase II/histidine kinase"/>
    <property type="match status" value="1"/>
</dbReference>
<name>A0ABW3HSU9_9BACL</name>
<proteinExistence type="predicted"/>
<reference evidence="16" key="1">
    <citation type="journal article" date="2019" name="Int. J. Syst. Evol. Microbiol.">
        <title>The Global Catalogue of Microorganisms (GCM) 10K type strain sequencing project: providing services to taxonomists for standard genome sequencing and annotation.</title>
        <authorList>
            <consortium name="The Broad Institute Genomics Platform"/>
            <consortium name="The Broad Institute Genome Sequencing Center for Infectious Disease"/>
            <person name="Wu L."/>
            <person name="Ma J."/>
        </authorList>
    </citation>
    <scope>NUCLEOTIDE SEQUENCE [LARGE SCALE GENOMIC DNA]</scope>
    <source>
        <strain evidence="16">CCUG 59129</strain>
    </source>
</reference>
<evidence type="ECO:0000256" key="8">
    <source>
        <dbReference type="ARBA" id="ARBA00022840"/>
    </source>
</evidence>
<keyword evidence="3" id="KW-0597">Phosphoprotein</keyword>
<keyword evidence="9 12" id="KW-1133">Transmembrane helix</keyword>
<feature type="domain" description="Signal transduction histidine kinase internal region" evidence="14">
    <location>
        <begin position="384"/>
        <end position="460"/>
    </location>
</feature>
<dbReference type="PANTHER" id="PTHR34220:SF11">
    <property type="entry name" value="SENSOR PROTEIN KINASE HPTS"/>
    <property type="match status" value="1"/>
</dbReference>
<sequence length="592" mass="67675">MNKPSKSLHRQLFSIVLFVSLIPLFILSYFSQTFMFKASTNFITDNAELYMSIGEQKLDAYMSKLTQPINELTASVDFQQFLKIAEDREAAQKLAAYTIFEQFREKILSQPEIASILILHESATAYHFSSRFIGSTNYAHSFAHDPIYNQVFEMETPQLIASHNQTYLVNSDREVVSFIKPVKNFRDFTTSGWVIVELDTQFVVGMLEQIQSVHTGSIMLYNTKNESFISSEQIGESMIHTSARLLNKNGLPKSGSHITNIDSQKYLFTHQSLSLGDWRLVSFSSFKSLTQGIAFTNIMTVAIAVISLVAALILSYGFIVRLLKPLYKLRHGMNLFGMGMNSKVQGNYRNEFGFLIRTFNQMLDERDRMEKEVIQTTIQGKEKELLQLQAQVNPHFLFNTLSTIEALSEKGNQQHVSEIIHEIAQILRFNIRNDSGWVKLREEIEYIQHFQNIHFFRYDRAVNILYDFDPLALDKPFLKLGLQPFVENALKYGWNDSMNTENVAVELKGTIDDGFIRIQISDNGPGFDEEALSNLALLTAPSSDSLPPYFTMHTGIYNAFRRFQLVYGSSLSISFNNREHGGATIDISIPWR</sequence>
<dbReference type="Gene3D" id="3.30.565.10">
    <property type="entry name" value="Histidine kinase-like ATPase, C-terminal domain"/>
    <property type="match status" value="1"/>
</dbReference>
<feature type="domain" description="Histidine kinase/HSP90-like ATPase" evidence="13">
    <location>
        <begin position="475"/>
        <end position="590"/>
    </location>
</feature>
<gene>
    <name evidence="15" type="ORF">ACFQ2I_14480</name>
</gene>
<dbReference type="Pfam" id="PF02518">
    <property type="entry name" value="HATPase_c"/>
    <property type="match status" value="1"/>
</dbReference>
<evidence type="ECO:0000256" key="6">
    <source>
        <dbReference type="ARBA" id="ARBA00022741"/>
    </source>
</evidence>
<evidence type="ECO:0000256" key="9">
    <source>
        <dbReference type="ARBA" id="ARBA00022989"/>
    </source>
</evidence>
<evidence type="ECO:0000256" key="5">
    <source>
        <dbReference type="ARBA" id="ARBA00022692"/>
    </source>
</evidence>
<dbReference type="GO" id="GO:0004673">
    <property type="term" value="F:protein histidine kinase activity"/>
    <property type="evidence" value="ECO:0007669"/>
    <property type="project" value="UniProtKB-EC"/>
</dbReference>
<evidence type="ECO:0000256" key="2">
    <source>
        <dbReference type="ARBA" id="ARBA00022475"/>
    </source>
</evidence>
<evidence type="ECO:0000256" key="10">
    <source>
        <dbReference type="ARBA" id="ARBA00023012"/>
    </source>
</evidence>
<comment type="caution">
    <text evidence="15">The sequence shown here is derived from an EMBL/GenBank/DDBJ whole genome shotgun (WGS) entry which is preliminary data.</text>
</comment>
<keyword evidence="5 12" id="KW-0812">Transmembrane</keyword>
<dbReference type="Pfam" id="PF06580">
    <property type="entry name" value="His_kinase"/>
    <property type="match status" value="1"/>
</dbReference>
<dbReference type="RefSeq" id="WP_377565181.1">
    <property type="nucleotide sequence ID" value="NZ_JBHTJZ010000022.1"/>
</dbReference>
<protein>
    <submittedName>
        <fullName evidence="15">Sensor histidine kinase</fullName>
        <ecNumber evidence="15">2.7.13.3</ecNumber>
    </submittedName>
</protein>
<dbReference type="PANTHER" id="PTHR34220">
    <property type="entry name" value="SENSOR HISTIDINE KINASE YPDA"/>
    <property type="match status" value="1"/>
</dbReference>
<dbReference type="InterPro" id="IPR050640">
    <property type="entry name" value="Bact_2-comp_sensor_kinase"/>
</dbReference>
<accession>A0ABW3HSU9</accession>
<evidence type="ECO:0000313" key="15">
    <source>
        <dbReference type="EMBL" id="MFD0960595.1"/>
    </source>
</evidence>
<keyword evidence="7 15" id="KW-0418">Kinase</keyword>
<evidence type="ECO:0000256" key="7">
    <source>
        <dbReference type="ARBA" id="ARBA00022777"/>
    </source>
</evidence>
<dbReference type="EC" id="2.7.13.3" evidence="15"/>
<evidence type="ECO:0000256" key="4">
    <source>
        <dbReference type="ARBA" id="ARBA00022679"/>
    </source>
</evidence>
<feature type="transmembrane region" description="Helical" evidence="12">
    <location>
        <begin position="12"/>
        <end position="30"/>
    </location>
</feature>
<dbReference type="Gene3D" id="6.10.340.10">
    <property type="match status" value="1"/>
</dbReference>
<feature type="transmembrane region" description="Helical" evidence="12">
    <location>
        <begin position="298"/>
        <end position="323"/>
    </location>
</feature>